<dbReference type="AlphaFoldDB" id="A0A1M6DI97"/>
<proteinExistence type="predicted"/>
<dbReference type="InterPro" id="IPR000184">
    <property type="entry name" value="Bac_surfAg_D15"/>
</dbReference>
<protein>
    <submittedName>
        <fullName evidence="7">Outer membrane protein assembly factor BamA</fullName>
    </submittedName>
</protein>
<comment type="subcellular location">
    <subcellularLocation>
        <location evidence="1">Membrane</location>
    </subcellularLocation>
</comment>
<dbReference type="EMBL" id="FQYY01000004">
    <property type="protein sequence ID" value="SHI72986.1"/>
    <property type="molecule type" value="Genomic_DNA"/>
</dbReference>
<evidence type="ECO:0000259" key="6">
    <source>
        <dbReference type="Pfam" id="PF01103"/>
    </source>
</evidence>
<keyword evidence="2" id="KW-0812">Transmembrane</keyword>
<evidence type="ECO:0000256" key="3">
    <source>
        <dbReference type="ARBA" id="ARBA00022729"/>
    </source>
</evidence>
<keyword evidence="3" id="KW-0732">Signal</keyword>
<reference evidence="7 8" key="1">
    <citation type="submission" date="2016-11" db="EMBL/GenBank/DDBJ databases">
        <authorList>
            <person name="Jaros S."/>
            <person name="Januszkiewicz K."/>
            <person name="Wedrychowicz H."/>
        </authorList>
    </citation>
    <scope>NUCLEOTIDE SEQUENCE [LARGE SCALE GENOMIC DNA]</scope>
    <source>
        <strain evidence="7 8">DSM 21425</strain>
    </source>
</reference>
<accession>A0A1M6DI97</accession>
<evidence type="ECO:0000256" key="1">
    <source>
        <dbReference type="ARBA" id="ARBA00004370"/>
    </source>
</evidence>
<keyword evidence="8" id="KW-1185">Reference proteome</keyword>
<dbReference type="Proteomes" id="UP000184225">
    <property type="component" value="Unassembled WGS sequence"/>
</dbReference>
<dbReference type="Pfam" id="PF01103">
    <property type="entry name" value="Omp85"/>
    <property type="match status" value="1"/>
</dbReference>
<dbReference type="PROSITE" id="PS51257">
    <property type="entry name" value="PROKAR_LIPOPROTEIN"/>
    <property type="match status" value="1"/>
</dbReference>
<evidence type="ECO:0000313" key="7">
    <source>
        <dbReference type="EMBL" id="SHI72986.1"/>
    </source>
</evidence>
<dbReference type="PANTHER" id="PTHR12815">
    <property type="entry name" value="SORTING AND ASSEMBLY MACHINERY SAMM50 PROTEIN FAMILY MEMBER"/>
    <property type="match status" value="1"/>
</dbReference>
<dbReference type="STRING" id="579105.SAMN04488096_10413"/>
<dbReference type="Gene3D" id="2.40.160.50">
    <property type="entry name" value="membrane protein fhac: a member of the omp85/tpsb transporter family"/>
    <property type="match status" value="1"/>
</dbReference>
<feature type="domain" description="Bacterial surface antigen (D15)" evidence="6">
    <location>
        <begin position="383"/>
        <end position="763"/>
    </location>
</feature>
<keyword evidence="4" id="KW-0472">Membrane</keyword>
<name>A0A1M6DI97_9FLAO</name>
<evidence type="ECO:0000256" key="4">
    <source>
        <dbReference type="ARBA" id="ARBA00023136"/>
    </source>
</evidence>
<dbReference type="GO" id="GO:0019867">
    <property type="term" value="C:outer membrane"/>
    <property type="evidence" value="ECO:0007669"/>
    <property type="project" value="InterPro"/>
</dbReference>
<dbReference type="RefSeq" id="WP_073149460.1">
    <property type="nucleotide sequence ID" value="NZ_FQYY01000004.1"/>
</dbReference>
<evidence type="ECO:0000256" key="2">
    <source>
        <dbReference type="ARBA" id="ARBA00022692"/>
    </source>
</evidence>
<evidence type="ECO:0000313" key="8">
    <source>
        <dbReference type="Proteomes" id="UP000184225"/>
    </source>
</evidence>
<organism evidence="7 8">
    <name type="scientific">Mesonia phycicola</name>
    <dbReference type="NCBI Taxonomy" id="579105"/>
    <lineage>
        <taxon>Bacteria</taxon>
        <taxon>Pseudomonadati</taxon>
        <taxon>Bacteroidota</taxon>
        <taxon>Flavobacteriia</taxon>
        <taxon>Flavobacteriales</taxon>
        <taxon>Flavobacteriaceae</taxon>
        <taxon>Mesonia</taxon>
    </lineage>
</organism>
<dbReference type="OrthoDB" id="9814535at2"/>
<evidence type="ECO:0000256" key="5">
    <source>
        <dbReference type="ARBA" id="ARBA00023237"/>
    </source>
</evidence>
<sequence>MNLPKIYKILILLLVSITIYSCSVRKYIPENEYLYRGATINYIDTVNTISYNEVKQEVESVLYPQPNSKFLGMYPGLYFYYKAQREKPGFINKFLNKKIGEEPVYYSSVELEETNELINNRLENNGFFYNKISSESILDSVSKTGKAKYTIELKKPYVLQTFKLEEDSLSIADSLEIVSKLKTALKKSNIQKGMRFDLAALKSERERLDTYLKQEGYYNFNSDFLIFEADTNVYKDKRFDLYLRFKDNVPSKSKVPYKLNDVDIYPNESIVTQNQLKDTITLDSLDFIESGTFFKPKKLSPYVLLKPGQRYNPTLSKYTSRRLSSIGTYKFINIRYEENDTLIHKDGFRYLDAVIELSPLNKRSLRAETQFVTKSNNFTGPGIGLTYTNRNWFKGGEQLNISGNVGYERQFSSGDQSGLSSLTLGLEASLTFPRLLFPIIDVNKRFKYSIPQTKVSIGADYLNRSEYYSLNSYNTSFGYIWKANRYITHQLNPININYLKLGNITDAFQTILDENEFLEKSFEQQFIAGLTYSFTYSQLVDTYRKGAFKFDFNFDIAGNTLSLFDQKSSDGNTNEFLGLVYSQYIKGDIDFSYKYKLNDKGQQLVGRIFSGLGYSYGNSEALPYVKQYFSGGPYSVRAFSIRGVGPGSYEPTEDTDDYSAYFDRAGDIRLEANLEYRFPLFQYVNGAFFTDAGNVWLLRENEDLPGGEFSSNFINELGIGVGLGVRVDIQGFVIRLDLASPIKKPAKSFNFEYDSPVLNFAIGYPF</sequence>
<dbReference type="InterPro" id="IPR039910">
    <property type="entry name" value="D15-like"/>
</dbReference>
<gene>
    <name evidence="7" type="ORF">SAMN04488096_10413</name>
</gene>
<keyword evidence="5" id="KW-0998">Cell outer membrane</keyword>
<dbReference type="PANTHER" id="PTHR12815:SF47">
    <property type="entry name" value="TRANSLOCATION AND ASSEMBLY MODULE SUBUNIT TAMA"/>
    <property type="match status" value="1"/>
</dbReference>